<gene>
    <name evidence="2" type="primary">LOC136075720</name>
</gene>
<proteinExistence type="predicted"/>
<dbReference type="RefSeq" id="XP_065645228.1">
    <property type="nucleotide sequence ID" value="XM_065789156.1"/>
</dbReference>
<accession>A0ABM4B8M8</accession>
<dbReference type="GeneID" id="136075720"/>
<dbReference type="PRINTS" id="PR01345">
    <property type="entry name" value="CERVTRCPTASE"/>
</dbReference>
<evidence type="ECO:0000313" key="2">
    <source>
        <dbReference type="RefSeq" id="XP_065645228.1"/>
    </source>
</evidence>
<name>A0ABM4B8M8_HYDVU</name>
<reference evidence="1" key="1">
    <citation type="submission" date="2025-05" db="UniProtKB">
        <authorList>
            <consortium name="RefSeq"/>
        </authorList>
    </citation>
    <scope>NUCLEOTIDE SEQUENCE [LARGE SCALE GENOMIC DNA]</scope>
</reference>
<dbReference type="Proteomes" id="UP001652625">
    <property type="component" value="Chromosome 02"/>
</dbReference>
<sequence length="257" mass="28946">MTKAKTVTRDRTDLTSATAWGSQWLVNFNSDKTQFFSANHYRNKLDLPIFVNGDVLDESSTLYLLGLTLTSNLSWKPHIKSVAKLASAKVASLYRARHFLTSDSILYLYKSQIRPCMEYCCHIWSGSSNDALSLLDKVQQRIVNIVGPAFATNLQPLSHRRNVASLSLFYKYYNGHCSKELASLVPSTKIHSRVTCHLIKCHLFSVTVPKCSKNAYSSSFFPRTSALWNSLPSSCFTDSYNLQSFKSSINRYLALAS</sequence>
<dbReference type="PANTHER" id="PTHR33332">
    <property type="entry name" value="REVERSE TRANSCRIPTASE DOMAIN-CONTAINING PROTEIN"/>
    <property type="match status" value="1"/>
</dbReference>
<organism evidence="1 2">
    <name type="scientific">Hydra vulgaris</name>
    <name type="common">Hydra</name>
    <name type="synonym">Hydra attenuata</name>
    <dbReference type="NCBI Taxonomy" id="6087"/>
    <lineage>
        <taxon>Eukaryota</taxon>
        <taxon>Metazoa</taxon>
        <taxon>Cnidaria</taxon>
        <taxon>Hydrozoa</taxon>
        <taxon>Hydroidolina</taxon>
        <taxon>Anthoathecata</taxon>
        <taxon>Aplanulata</taxon>
        <taxon>Hydridae</taxon>
        <taxon>Hydra</taxon>
    </lineage>
</organism>
<evidence type="ECO:0000313" key="1">
    <source>
        <dbReference type="Proteomes" id="UP001652625"/>
    </source>
</evidence>
<keyword evidence="1" id="KW-1185">Reference proteome</keyword>
<protein>
    <submittedName>
        <fullName evidence="2">Uncharacterized protein LOC136075720</fullName>
    </submittedName>
</protein>
<reference evidence="2" key="2">
    <citation type="submission" date="2025-08" db="UniProtKB">
        <authorList>
            <consortium name="RefSeq"/>
        </authorList>
    </citation>
    <scope>IDENTIFICATION</scope>
</reference>